<dbReference type="EMBL" id="JH930476">
    <property type="protein sequence ID" value="EKM51625.1"/>
    <property type="molecule type" value="Genomic_DNA"/>
</dbReference>
<evidence type="ECO:0000256" key="1">
    <source>
        <dbReference type="SAM" id="MobiDB-lite"/>
    </source>
</evidence>
<evidence type="ECO:0000313" key="3">
    <source>
        <dbReference type="Proteomes" id="UP000008370"/>
    </source>
</evidence>
<dbReference type="AlphaFoldDB" id="K5VXR7"/>
<dbReference type="InParanoid" id="K5VXR7"/>
<dbReference type="HOGENOM" id="CLU_128855_0_0_1"/>
<dbReference type="GeneID" id="18918115"/>
<reference evidence="2 3" key="1">
    <citation type="journal article" date="2012" name="BMC Genomics">
        <title>Comparative genomics of the white-rot fungi, Phanerochaete carnosa and P. chrysosporium, to elucidate the genetic basis of the distinct wood types they colonize.</title>
        <authorList>
            <person name="Suzuki H."/>
            <person name="MacDonald J."/>
            <person name="Syed K."/>
            <person name="Salamov A."/>
            <person name="Hori C."/>
            <person name="Aerts A."/>
            <person name="Henrissat B."/>
            <person name="Wiebenga A."/>
            <person name="vanKuyk P.A."/>
            <person name="Barry K."/>
            <person name="Lindquist E."/>
            <person name="LaButti K."/>
            <person name="Lapidus A."/>
            <person name="Lucas S."/>
            <person name="Coutinho P."/>
            <person name="Gong Y."/>
            <person name="Samejima M."/>
            <person name="Mahadevan R."/>
            <person name="Abou-Zaid M."/>
            <person name="de Vries R.P."/>
            <person name="Igarashi K."/>
            <person name="Yadav J.S."/>
            <person name="Grigoriev I.V."/>
            <person name="Master E.R."/>
        </authorList>
    </citation>
    <scope>NUCLEOTIDE SEQUENCE [LARGE SCALE GENOMIC DNA]</scope>
    <source>
        <strain evidence="2 3">HHB-10118-sp</strain>
    </source>
</reference>
<protein>
    <submittedName>
        <fullName evidence="2">Uncharacterized protein</fullName>
    </submittedName>
</protein>
<feature type="compositionally biased region" description="Polar residues" evidence="1">
    <location>
        <begin position="30"/>
        <end position="40"/>
    </location>
</feature>
<name>K5VXR7_PHACS</name>
<proteinExistence type="predicted"/>
<dbReference type="Proteomes" id="UP000008370">
    <property type="component" value="Unassembled WGS sequence"/>
</dbReference>
<evidence type="ECO:0000313" key="2">
    <source>
        <dbReference type="EMBL" id="EKM51625.1"/>
    </source>
</evidence>
<dbReference type="KEGG" id="pco:PHACADRAFT_261875"/>
<keyword evidence="3" id="KW-1185">Reference proteome</keyword>
<accession>K5VXR7</accession>
<sequence length="124" mass="13466">MDSPEPGSPISRSSSGSPMPDEPPYLLTSELASFMSSSRGESYLSGGKRRLPMGSVSSSGTKSRRREEAPGRRTGGGGVWQQTEIRDYTGGRAQREELVDQHIVDNIRTDWGDPFDESAIKTSS</sequence>
<feature type="region of interest" description="Disordered" evidence="1">
    <location>
        <begin position="1"/>
        <end position="83"/>
    </location>
</feature>
<feature type="compositionally biased region" description="Low complexity" evidence="1">
    <location>
        <begin position="1"/>
        <end position="19"/>
    </location>
</feature>
<dbReference type="RefSeq" id="XP_007399434.1">
    <property type="nucleotide sequence ID" value="XM_007399372.1"/>
</dbReference>
<gene>
    <name evidence="2" type="ORF">PHACADRAFT_261875</name>
</gene>
<organism evidence="2 3">
    <name type="scientific">Phanerochaete carnosa (strain HHB-10118-sp)</name>
    <name type="common">White-rot fungus</name>
    <name type="synonym">Peniophora carnosa</name>
    <dbReference type="NCBI Taxonomy" id="650164"/>
    <lineage>
        <taxon>Eukaryota</taxon>
        <taxon>Fungi</taxon>
        <taxon>Dikarya</taxon>
        <taxon>Basidiomycota</taxon>
        <taxon>Agaricomycotina</taxon>
        <taxon>Agaricomycetes</taxon>
        <taxon>Polyporales</taxon>
        <taxon>Phanerochaetaceae</taxon>
        <taxon>Phanerochaete</taxon>
    </lineage>
</organism>
<dbReference type="OrthoDB" id="2726318at2759"/>